<sequence length="65" mass="7375">MKTVQARDKLIYTVPETADMLGMHKDTVLAMCQSGELRATQHVTRGRWRIPAAEVERFAMWGGAR</sequence>
<accession>A0AAU0Q0N3</accession>
<dbReference type="RefSeq" id="WP_236883082.1">
    <property type="nucleotide sequence ID" value="NZ_CP137757.1"/>
</dbReference>
<dbReference type="EMBL" id="CP137757">
    <property type="protein sequence ID" value="WPF24388.1"/>
    <property type="molecule type" value="Genomic_DNA"/>
</dbReference>
<name>A0AAU0Q0N3_9CORY</name>
<dbReference type="AlphaFoldDB" id="A0AAU0Q0N3"/>
<dbReference type="KEGG" id="cpsk:Q0N40_07505"/>
<protein>
    <submittedName>
        <fullName evidence="2">Helix-turn-helix domain-containing protein</fullName>
    </submittedName>
</protein>
<gene>
    <name evidence="2" type="ORF">Q0N40_07505</name>
</gene>
<dbReference type="NCBIfam" id="TIGR01764">
    <property type="entry name" value="excise"/>
    <property type="match status" value="1"/>
</dbReference>
<dbReference type="InterPro" id="IPR010093">
    <property type="entry name" value="SinI_DNA-bd"/>
</dbReference>
<dbReference type="SUPFAM" id="SSF46955">
    <property type="entry name" value="Putative DNA-binding domain"/>
    <property type="match status" value="1"/>
</dbReference>
<dbReference type="Proteomes" id="UP001174314">
    <property type="component" value="Chromosome"/>
</dbReference>
<evidence type="ECO:0000259" key="1">
    <source>
        <dbReference type="Pfam" id="PF12728"/>
    </source>
</evidence>
<reference evidence="2 3" key="1">
    <citation type="submission" date="2023-10" db="EMBL/GenBank/DDBJ databases">
        <title>complete genome sequence of Corynebacterium pseudokroppenstedtii P15-C1.</title>
        <authorList>
            <person name="Bruggemann H."/>
            <person name="Poehlein A."/>
        </authorList>
    </citation>
    <scope>NUCLEOTIDE SEQUENCE [LARGE SCALE GENOMIC DNA]</scope>
    <source>
        <strain evidence="2 3">P15_C1</strain>
    </source>
</reference>
<evidence type="ECO:0000313" key="2">
    <source>
        <dbReference type="EMBL" id="WPF24388.1"/>
    </source>
</evidence>
<dbReference type="InterPro" id="IPR041657">
    <property type="entry name" value="HTH_17"/>
</dbReference>
<evidence type="ECO:0000313" key="3">
    <source>
        <dbReference type="Proteomes" id="UP001174314"/>
    </source>
</evidence>
<feature type="domain" description="Helix-turn-helix" evidence="1">
    <location>
        <begin position="12"/>
        <end position="59"/>
    </location>
</feature>
<organism evidence="2 3">
    <name type="scientific">Corynebacterium pseudokroppenstedtii</name>
    <dbReference type="NCBI Taxonomy" id="2804917"/>
    <lineage>
        <taxon>Bacteria</taxon>
        <taxon>Bacillati</taxon>
        <taxon>Actinomycetota</taxon>
        <taxon>Actinomycetes</taxon>
        <taxon>Mycobacteriales</taxon>
        <taxon>Corynebacteriaceae</taxon>
        <taxon>Corynebacterium</taxon>
    </lineage>
</organism>
<keyword evidence="3" id="KW-1185">Reference proteome</keyword>
<dbReference type="Pfam" id="PF12728">
    <property type="entry name" value="HTH_17"/>
    <property type="match status" value="1"/>
</dbReference>
<dbReference type="GO" id="GO:0003677">
    <property type="term" value="F:DNA binding"/>
    <property type="evidence" value="ECO:0007669"/>
    <property type="project" value="InterPro"/>
</dbReference>
<dbReference type="InterPro" id="IPR009061">
    <property type="entry name" value="DNA-bd_dom_put_sf"/>
</dbReference>
<proteinExistence type="predicted"/>